<name>A0A7L8AFC3_9FLAO</name>
<dbReference type="InterPro" id="IPR004843">
    <property type="entry name" value="Calcineurin-like_PHP"/>
</dbReference>
<gene>
    <name evidence="2" type="ORF">H9I45_15435</name>
</gene>
<evidence type="ECO:0000313" key="2">
    <source>
        <dbReference type="EMBL" id="QOD60711.1"/>
    </source>
</evidence>
<reference evidence="2 3" key="1">
    <citation type="journal article" date="2016" name="Int. J. Syst. Evol. Microbiol.">
        <title>Polaribacter haliotis sp. nov., isolated from the gut of abalone Haliotis discus hannai.</title>
        <authorList>
            <person name="Kim Y.O."/>
            <person name="Park I.S."/>
            <person name="Park S."/>
            <person name="Nam B.H."/>
            <person name="Park J.M."/>
            <person name="Kim D.G."/>
            <person name="Yoon J.H."/>
        </authorList>
    </citation>
    <scope>NUCLEOTIDE SEQUENCE [LARGE SCALE GENOMIC DNA]</scope>
    <source>
        <strain evidence="2 3">KCTC 52418</strain>
    </source>
</reference>
<dbReference type="OrthoDB" id="9791866at2"/>
<dbReference type="InterPro" id="IPR029052">
    <property type="entry name" value="Metallo-depent_PP-like"/>
</dbReference>
<proteinExistence type="predicted"/>
<dbReference type="InterPro" id="IPR051918">
    <property type="entry name" value="STPP_CPPED1"/>
</dbReference>
<accession>A0A7L8AFC3</accession>
<evidence type="ECO:0000313" key="3">
    <source>
        <dbReference type="Proteomes" id="UP000516764"/>
    </source>
</evidence>
<dbReference type="KEGG" id="phal:H9I45_15435"/>
<keyword evidence="3" id="KW-1185">Reference proteome</keyword>
<organism evidence="2 3">
    <name type="scientific">Polaribacter haliotis</name>
    <dbReference type="NCBI Taxonomy" id="1888915"/>
    <lineage>
        <taxon>Bacteria</taxon>
        <taxon>Pseudomonadati</taxon>
        <taxon>Bacteroidota</taxon>
        <taxon>Flavobacteriia</taxon>
        <taxon>Flavobacteriales</taxon>
        <taxon>Flavobacteriaceae</taxon>
    </lineage>
</organism>
<dbReference type="PROSITE" id="PS51318">
    <property type="entry name" value="TAT"/>
    <property type="match status" value="1"/>
</dbReference>
<dbReference type="InterPro" id="IPR006311">
    <property type="entry name" value="TAT_signal"/>
</dbReference>
<dbReference type="PANTHER" id="PTHR43143:SF1">
    <property type="entry name" value="SERINE_THREONINE-PROTEIN PHOSPHATASE CPPED1"/>
    <property type="match status" value="1"/>
</dbReference>
<feature type="domain" description="Calcineurin-like phosphoesterase" evidence="1">
    <location>
        <begin position="45"/>
        <end position="245"/>
    </location>
</feature>
<dbReference type="PROSITE" id="PS51257">
    <property type="entry name" value="PROKAR_LIPOPROTEIN"/>
    <property type="match status" value="1"/>
</dbReference>
<dbReference type="PANTHER" id="PTHR43143">
    <property type="entry name" value="METALLOPHOSPHOESTERASE, CALCINEURIN SUPERFAMILY"/>
    <property type="match status" value="1"/>
</dbReference>
<dbReference type="Gene3D" id="3.60.21.10">
    <property type="match status" value="1"/>
</dbReference>
<dbReference type="Pfam" id="PF00149">
    <property type="entry name" value="Metallophos"/>
    <property type="match status" value="1"/>
</dbReference>
<dbReference type="AlphaFoldDB" id="A0A7L8AFC3"/>
<dbReference type="Proteomes" id="UP000516764">
    <property type="component" value="Chromosome"/>
</dbReference>
<dbReference type="RefSeq" id="WP_088354233.1">
    <property type="nucleotide sequence ID" value="NZ_CP061813.1"/>
</dbReference>
<dbReference type="SUPFAM" id="SSF56300">
    <property type="entry name" value="Metallo-dependent phosphatases"/>
    <property type="match status" value="1"/>
</dbReference>
<protein>
    <submittedName>
        <fullName evidence="2">Metallophosphoesterase</fullName>
    </submittedName>
</protein>
<evidence type="ECO:0000259" key="1">
    <source>
        <dbReference type="Pfam" id="PF00149"/>
    </source>
</evidence>
<dbReference type="GO" id="GO:0016787">
    <property type="term" value="F:hydrolase activity"/>
    <property type="evidence" value="ECO:0007669"/>
    <property type="project" value="InterPro"/>
</dbReference>
<dbReference type="EMBL" id="CP061813">
    <property type="protein sequence ID" value="QOD60711.1"/>
    <property type="molecule type" value="Genomic_DNA"/>
</dbReference>
<sequence>MEEIKNSKRRQFIKDIGLVAGASALAPIILSAQSCTNKNESKRVLRVAHVTDIHMSDDNDAPNRFKKCIADVKKHNVDFFLNGGDTIMAADYGNITRERVLEQWKLWDELKGEFKGYEMYSCLGNHDMWWAAPDKTDPMHGKDYVIKRMEMQSRYYSFTKKGWYFIVLDSNNSSAGSLDQEQRTWLENELNRIPKDASVLVMSHYPILAVSTIPYGGSHTDSKYITKLFYKHPEKKIHCISGHMHLLDTAVYNNVNYYCNGSLSGFWWGEGDKDSAGKCWYHETPPGYSIIDFFEDGSVSNIYYPHGY</sequence>